<evidence type="ECO:0000313" key="6">
    <source>
        <dbReference type="Proteomes" id="UP000245202"/>
    </source>
</evidence>
<evidence type="ECO:0000259" key="4">
    <source>
        <dbReference type="PROSITE" id="PS50893"/>
    </source>
</evidence>
<dbReference type="Proteomes" id="UP000245202">
    <property type="component" value="Unassembled WGS sequence"/>
</dbReference>
<dbReference type="SMART" id="SM00382">
    <property type="entry name" value="AAA"/>
    <property type="match status" value="1"/>
</dbReference>
<evidence type="ECO:0000256" key="1">
    <source>
        <dbReference type="ARBA" id="ARBA00022448"/>
    </source>
</evidence>
<protein>
    <submittedName>
        <fullName evidence="5">ABC transporter ATP-binding protein</fullName>
    </submittedName>
</protein>
<dbReference type="GO" id="GO:0005524">
    <property type="term" value="F:ATP binding"/>
    <property type="evidence" value="ECO:0007669"/>
    <property type="project" value="UniProtKB-KW"/>
</dbReference>
<dbReference type="InterPro" id="IPR015855">
    <property type="entry name" value="ABC_transpr_MalK-like"/>
</dbReference>
<dbReference type="InterPro" id="IPR027417">
    <property type="entry name" value="P-loop_NTPase"/>
</dbReference>
<evidence type="ECO:0000313" key="5">
    <source>
        <dbReference type="EMBL" id="GBG05883.1"/>
    </source>
</evidence>
<dbReference type="InterPro" id="IPR003439">
    <property type="entry name" value="ABC_transporter-like_ATP-bd"/>
</dbReference>
<evidence type="ECO:0000256" key="3">
    <source>
        <dbReference type="ARBA" id="ARBA00022840"/>
    </source>
</evidence>
<dbReference type="GO" id="GO:0008643">
    <property type="term" value="P:carbohydrate transport"/>
    <property type="evidence" value="ECO:0007669"/>
    <property type="project" value="InterPro"/>
</dbReference>
<dbReference type="Gene3D" id="3.40.50.300">
    <property type="entry name" value="P-loop containing nucleotide triphosphate hydrolases"/>
    <property type="match status" value="1"/>
</dbReference>
<dbReference type="Pfam" id="PF00005">
    <property type="entry name" value="ABC_tran"/>
    <property type="match status" value="1"/>
</dbReference>
<reference evidence="5 6" key="1">
    <citation type="submission" date="2017-08" db="EMBL/GenBank/DDBJ databases">
        <title>Substantial Increase in Enzyme Production by Combined Drug-Resistance Mutations in Paenibacillus agaridevorans.</title>
        <authorList>
            <person name="Tanaka Y."/>
            <person name="Funane K."/>
            <person name="Hosaka T."/>
            <person name="Shiwa Y."/>
            <person name="Fujita N."/>
            <person name="Miyazaki T."/>
            <person name="Yoshikawa H."/>
            <person name="Murakami K."/>
            <person name="Kasahara K."/>
            <person name="Inaoka T."/>
            <person name="Hiraga Y."/>
            <person name="Ochi K."/>
        </authorList>
    </citation>
    <scope>NUCLEOTIDE SEQUENCE [LARGE SCALE GENOMIC DNA]</scope>
    <source>
        <strain evidence="5 6">T-3040</strain>
    </source>
</reference>
<dbReference type="GO" id="GO:0016887">
    <property type="term" value="F:ATP hydrolysis activity"/>
    <property type="evidence" value="ECO:0007669"/>
    <property type="project" value="InterPro"/>
</dbReference>
<dbReference type="InterPro" id="IPR008995">
    <property type="entry name" value="Mo/tungstate-bd_C_term_dom"/>
</dbReference>
<dbReference type="GO" id="GO:0140359">
    <property type="term" value="F:ABC-type transporter activity"/>
    <property type="evidence" value="ECO:0007669"/>
    <property type="project" value="InterPro"/>
</dbReference>
<sequence length="372" mass="42575">MSKVLFQHIYKQYAGEQRVAVKDFHLEIEDGEFLVLVGPSGCGKSTLLRMLAGLEDISEGNIIIGDRIVNYISSKDRNIAMVFQNYALYPHMTVYENIAFSLRLSKLPKAEIHERVNRAAKILDIESQLHKLPKQMSGGQRQRVALGRAIVREPEVFLLDEPLSNLDAKLRIQMREEIGKLYRRLRTTTVYVTHDQVEAMTMGTRIVAMKDGVIQQVAKPEEIYSRPANLFVAGFIGSPQMNFIEGKVRVRDGYSLFETRKHTLRISEDKSKMLRDNGSIDKPIILGIRSENLLYRNDDLAKPEQQMNVFEAVIEIKELLGADTYLYTNNKEQRIVVRVDPKTRFEEGERIVVGVDMNHALFFDKNSEALIC</sequence>
<proteinExistence type="predicted"/>
<dbReference type="InterPro" id="IPR003593">
    <property type="entry name" value="AAA+_ATPase"/>
</dbReference>
<dbReference type="PROSITE" id="PS00211">
    <property type="entry name" value="ABC_TRANSPORTER_1"/>
    <property type="match status" value="1"/>
</dbReference>
<comment type="caution">
    <text evidence="5">The sequence shown here is derived from an EMBL/GenBank/DDBJ whole genome shotgun (WGS) entry which is preliminary data.</text>
</comment>
<dbReference type="Pfam" id="PF17912">
    <property type="entry name" value="OB_MalK"/>
    <property type="match status" value="1"/>
</dbReference>
<dbReference type="CDD" id="cd03301">
    <property type="entry name" value="ABC_MalK_N"/>
    <property type="match status" value="1"/>
</dbReference>
<dbReference type="PANTHER" id="PTHR43875">
    <property type="entry name" value="MALTODEXTRIN IMPORT ATP-BINDING PROTEIN MSMX"/>
    <property type="match status" value="1"/>
</dbReference>
<dbReference type="InterPro" id="IPR040582">
    <property type="entry name" value="OB_MalK-like"/>
</dbReference>
<keyword evidence="2" id="KW-0547">Nucleotide-binding</keyword>
<dbReference type="Gene3D" id="2.40.50.100">
    <property type="match status" value="1"/>
</dbReference>
<evidence type="ECO:0000256" key="2">
    <source>
        <dbReference type="ARBA" id="ARBA00022741"/>
    </source>
</evidence>
<dbReference type="InterPro" id="IPR047641">
    <property type="entry name" value="ABC_transpr_MalK/UgpC-like"/>
</dbReference>
<feature type="domain" description="ABC transporter" evidence="4">
    <location>
        <begin position="4"/>
        <end position="236"/>
    </location>
</feature>
<dbReference type="FunFam" id="3.40.50.300:FF:000042">
    <property type="entry name" value="Maltose/maltodextrin ABC transporter, ATP-binding protein"/>
    <property type="match status" value="1"/>
</dbReference>
<dbReference type="SUPFAM" id="SSF52540">
    <property type="entry name" value="P-loop containing nucleoside triphosphate hydrolases"/>
    <property type="match status" value="1"/>
</dbReference>
<dbReference type="Gene3D" id="2.40.50.140">
    <property type="entry name" value="Nucleic acid-binding proteins"/>
    <property type="match status" value="1"/>
</dbReference>
<organism evidence="5 6">
    <name type="scientific">Paenibacillus agaridevorans</name>
    <dbReference type="NCBI Taxonomy" id="171404"/>
    <lineage>
        <taxon>Bacteria</taxon>
        <taxon>Bacillati</taxon>
        <taxon>Bacillota</taxon>
        <taxon>Bacilli</taxon>
        <taxon>Bacillales</taxon>
        <taxon>Paenibacillaceae</taxon>
        <taxon>Paenibacillus</taxon>
    </lineage>
</organism>
<dbReference type="NCBIfam" id="NF008653">
    <property type="entry name" value="PRK11650.1"/>
    <property type="match status" value="1"/>
</dbReference>
<dbReference type="RefSeq" id="WP_087570641.1">
    <property type="nucleotide sequence ID" value="NZ_BDQX01000028.1"/>
</dbReference>
<dbReference type="GO" id="GO:0055052">
    <property type="term" value="C:ATP-binding cassette (ABC) transporter complex, substrate-binding subunit-containing"/>
    <property type="evidence" value="ECO:0007669"/>
    <property type="project" value="TreeGrafter"/>
</dbReference>
<dbReference type="EMBL" id="BDQX01000028">
    <property type="protein sequence ID" value="GBG05883.1"/>
    <property type="molecule type" value="Genomic_DNA"/>
</dbReference>
<name>A0A2R5EQ39_9BACL</name>
<dbReference type="PROSITE" id="PS50893">
    <property type="entry name" value="ABC_TRANSPORTER_2"/>
    <property type="match status" value="1"/>
</dbReference>
<dbReference type="AlphaFoldDB" id="A0A2R5EQ39"/>
<keyword evidence="3 5" id="KW-0067">ATP-binding</keyword>
<accession>A0A2R5EQ39</accession>
<dbReference type="InterPro" id="IPR017871">
    <property type="entry name" value="ABC_transporter-like_CS"/>
</dbReference>
<dbReference type="SUPFAM" id="SSF50331">
    <property type="entry name" value="MOP-like"/>
    <property type="match status" value="1"/>
</dbReference>
<keyword evidence="6" id="KW-1185">Reference proteome</keyword>
<gene>
    <name evidence="5" type="ORF">PAT3040_00368</name>
</gene>
<dbReference type="InterPro" id="IPR012340">
    <property type="entry name" value="NA-bd_OB-fold"/>
</dbReference>
<dbReference type="PANTHER" id="PTHR43875:SF1">
    <property type="entry name" value="OSMOPROTECTIVE COMPOUNDS UPTAKE ATP-BINDING PROTEIN GGTA"/>
    <property type="match status" value="1"/>
</dbReference>
<keyword evidence="1" id="KW-0813">Transport</keyword>